<dbReference type="SUPFAM" id="SSF48179">
    <property type="entry name" value="6-phosphogluconate dehydrogenase C-terminal domain-like"/>
    <property type="match status" value="1"/>
</dbReference>
<dbReference type="InterPro" id="IPR006115">
    <property type="entry name" value="6PGDH_NADP-bd"/>
</dbReference>
<protein>
    <submittedName>
        <fullName evidence="6">3-hydroxyisobutyrate dehydrogenase-like beta-hydroxyacid dehydrogenase</fullName>
    </submittedName>
</protein>
<reference evidence="6 7" key="1">
    <citation type="submission" date="2020-08" db="EMBL/GenBank/DDBJ databases">
        <title>Genomic Encyclopedia of Type Strains, Phase IV (KMG-IV): sequencing the most valuable type-strain genomes for metagenomic binning, comparative biology and taxonomic classification.</title>
        <authorList>
            <person name="Goeker M."/>
        </authorList>
    </citation>
    <scope>NUCLEOTIDE SEQUENCE [LARGE SCALE GENOMIC DNA]</scope>
    <source>
        <strain evidence="6 7">DSM 103737</strain>
    </source>
</reference>
<dbReference type="PIRSF" id="PIRSF000103">
    <property type="entry name" value="HIBADH"/>
    <property type="match status" value="1"/>
</dbReference>
<dbReference type="GO" id="GO:0016054">
    <property type="term" value="P:organic acid catabolic process"/>
    <property type="evidence" value="ECO:0007669"/>
    <property type="project" value="UniProtKB-ARBA"/>
</dbReference>
<dbReference type="InterPro" id="IPR015815">
    <property type="entry name" value="HIBADH-related"/>
</dbReference>
<comment type="caution">
    <text evidence="6">The sequence shown here is derived from an EMBL/GenBank/DDBJ whole genome shotgun (WGS) entry which is preliminary data.</text>
</comment>
<dbReference type="GO" id="GO:0016616">
    <property type="term" value="F:oxidoreductase activity, acting on the CH-OH group of donors, NAD or NADP as acceptor"/>
    <property type="evidence" value="ECO:0007669"/>
    <property type="project" value="TreeGrafter"/>
</dbReference>
<dbReference type="InterPro" id="IPR036291">
    <property type="entry name" value="NAD(P)-bd_dom_sf"/>
</dbReference>
<name>A0A840C1V3_9HYPH</name>
<keyword evidence="7" id="KW-1185">Reference proteome</keyword>
<dbReference type="PROSITE" id="PS00895">
    <property type="entry name" value="3_HYDROXYISOBUT_DH"/>
    <property type="match status" value="1"/>
</dbReference>
<dbReference type="SUPFAM" id="SSF51735">
    <property type="entry name" value="NAD(P)-binding Rossmann-fold domains"/>
    <property type="match status" value="1"/>
</dbReference>
<dbReference type="GO" id="GO:0050661">
    <property type="term" value="F:NADP binding"/>
    <property type="evidence" value="ECO:0007669"/>
    <property type="project" value="InterPro"/>
</dbReference>
<dbReference type="RefSeq" id="WP_183316802.1">
    <property type="nucleotide sequence ID" value="NZ_JACIEN010000002.1"/>
</dbReference>
<feature type="active site" evidence="3">
    <location>
        <position position="172"/>
    </location>
</feature>
<evidence type="ECO:0000256" key="2">
    <source>
        <dbReference type="ARBA" id="ARBA00023027"/>
    </source>
</evidence>
<dbReference type="InterPro" id="IPR029154">
    <property type="entry name" value="HIBADH-like_NADP-bd"/>
</dbReference>
<dbReference type="Pfam" id="PF14833">
    <property type="entry name" value="NAD_binding_11"/>
    <property type="match status" value="1"/>
</dbReference>
<evidence type="ECO:0000256" key="3">
    <source>
        <dbReference type="PIRSR" id="PIRSR000103-1"/>
    </source>
</evidence>
<proteinExistence type="predicted"/>
<evidence type="ECO:0000313" key="6">
    <source>
        <dbReference type="EMBL" id="MBB4017479.1"/>
    </source>
</evidence>
<dbReference type="Proteomes" id="UP000577362">
    <property type="component" value="Unassembled WGS sequence"/>
</dbReference>
<dbReference type="Gene3D" id="3.40.50.720">
    <property type="entry name" value="NAD(P)-binding Rossmann-like Domain"/>
    <property type="match status" value="1"/>
</dbReference>
<dbReference type="PANTHER" id="PTHR22981:SF7">
    <property type="entry name" value="3-HYDROXYISOBUTYRATE DEHYDROGENASE, MITOCHONDRIAL"/>
    <property type="match status" value="1"/>
</dbReference>
<dbReference type="InterPro" id="IPR008927">
    <property type="entry name" value="6-PGluconate_DH-like_C_sf"/>
</dbReference>
<accession>A0A840C1V3</accession>
<keyword evidence="2" id="KW-0520">NAD</keyword>
<dbReference type="InterPro" id="IPR002204">
    <property type="entry name" value="3-OH-isobutyrate_DH-rel_CS"/>
</dbReference>
<feature type="domain" description="6-phosphogluconate dehydrogenase NADP-binding" evidence="4">
    <location>
        <begin position="6"/>
        <end position="160"/>
    </location>
</feature>
<dbReference type="InterPro" id="IPR013328">
    <property type="entry name" value="6PGD_dom2"/>
</dbReference>
<evidence type="ECO:0000256" key="1">
    <source>
        <dbReference type="ARBA" id="ARBA00023002"/>
    </source>
</evidence>
<dbReference type="EMBL" id="JACIEN010000002">
    <property type="protein sequence ID" value="MBB4017479.1"/>
    <property type="molecule type" value="Genomic_DNA"/>
</dbReference>
<dbReference type="Pfam" id="PF03446">
    <property type="entry name" value="NAD_binding_2"/>
    <property type="match status" value="1"/>
</dbReference>
<dbReference type="Gene3D" id="1.10.1040.10">
    <property type="entry name" value="N-(1-d-carboxylethyl)-l-norvaline Dehydrogenase, domain 2"/>
    <property type="match status" value="1"/>
</dbReference>
<organism evidence="6 7">
    <name type="scientific">Chelatococcus caeni</name>
    <dbReference type="NCBI Taxonomy" id="1348468"/>
    <lineage>
        <taxon>Bacteria</taxon>
        <taxon>Pseudomonadati</taxon>
        <taxon>Pseudomonadota</taxon>
        <taxon>Alphaproteobacteria</taxon>
        <taxon>Hyphomicrobiales</taxon>
        <taxon>Chelatococcaceae</taxon>
        <taxon>Chelatococcus</taxon>
    </lineage>
</organism>
<evidence type="ECO:0000259" key="4">
    <source>
        <dbReference type="Pfam" id="PF03446"/>
    </source>
</evidence>
<evidence type="ECO:0000259" key="5">
    <source>
        <dbReference type="Pfam" id="PF14833"/>
    </source>
</evidence>
<keyword evidence="1" id="KW-0560">Oxidoreductase</keyword>
<dbReference type="GO" id="GO:0051287">
    <property type="term" value="F:NAD binding"/>
    <property type="evidence" value="ECO:0007669"/>
    <property type="project" value="InterPro"/>
</dbReference>
<feature type="domain" description="3-hydroxyisobutyrate dehydrogenase-like NAD-binding" evidence="5">
    <location>
        <begin position="166"/>
        <end position="286"/>
    </location>
</feature>
<gene>
    <name evidence="6" type="ORF">GGR16_002508</name>
</gene>
<dbReference type="PANTHER" id="PTHR22981">
    <property type="entry name" value="3-HYDROXYISOBUTYRATE DEHYDROGENASE-RELATED"/>
    <property type="match status" value="1"/>
</dbReference>
<dbReference type="AlphaFoldDB" id="A0A840C1V3"/>
<sequence length="297" mass="30486">MAAQVLGFVGLGRMGGPMSGRLVEAGYEVCVFDANGAALEAAVGQGARAASSPSDLASRADIVFVSLPTPDIVRAVVLGEGGIASGSRARIVVDLSTSGPRTAKLLAEGLAKSGKIGVDAPVSGGIAGARNGTLAVMVSCPRETYETLEPILKIFGRLFYTGEKPGLAQTAKLANNLLAAAALVVSSEAVVMGVKAGIDPKVLIDILNASTGRNSATQDKFPRAILTRTFDFGFATGLSYKDVRLCIDEAEAMGVPMVAGAIVRQMLAVTNAKFGPDSDFTSIAKVVEEWAGVEIRG</sequence>
<evidence type="ECO:0000313" key="7">
    <source>
        <dbReference type="Proteomes" id="UP000577362"/>
    </source>
</evidence>